<evidence type="ECO:0000256" key="3">
    <source>
        <dbReference type="ARBA" id="ARBA00022801"/>
    </source>
</evidence>
<dbReference type="Pfam" id="PF13086">
    <property type="entry name" value="AAA_11"/>
    <property type="match status" value="1"/>
</dbReference>
<dbReference type="InterPro" id="IPR050534">
    <property type="entry name" value="Coronavir_polyprotein_1ab"/>
</dbReference>
<dbReference type="GO" id="GO:0005524">
    <property type="term" value="F:ATP binding"/>
    <property type="evidence" value="ECO:0007669"/>
    <property type="project" value="UniProtKB-KW"/>
</dbReference>
<evidence type="ECO:0000256" key="6">
    <source>
        <dbReference type="SAM" id="MobiDB-lite"/>
    </source>
</evidence>
<dbReference type="Proteomes" id="UP001185331">
    <property type="component" value="Unassembled WGS sequence"/>
</dbReference>
<feature type="domain" description="DNA2/NAM7 helicase helicase" evidence="7">
    <location>
        <begin position="946"/>
        <end position="1042"/>
    </location>
</feature>
<proteinExistence type="inferred from homology"/>
<comment type="caution">
    <text evidence="9">The sequence shown here is derived from an EMBL/GenBank/DDBJ whole genome shotgun (WGS) entry which is preliminary data.</text>
</comment>
<name>A0AAE3XEC6_9DEIO</name>
<organism evidence="9 10">
    <name type="scientific">Deinococcus soli</name>
    <name type="common">ex Cha et al. 2016</name>
    <dbReference type="NCBI Taxonomy" id="1309411"/>
    <lineage>
        <taxon>Bacteria</taxon>
        <taxon>Thermotogati</taxon>
        <taxon>Deinococcota</taxon>
        <taxon>Deinococci</taxon>
        <taxon>Deinococcales</taxon>
        <taxon>Deinococcaceae</taxon>
        <taxon>Deinococcus</taxon>
    </lineage>
</organism>
<dbReference type="Gene3D" id="3.40.50.300">
    <property type="entry name" value="P-loop containing nucleotide triphosphate hydrolases"/>
    <property type="match status" value="2"/>
</dbReference>
<dbReference type="Pfam" id="PF13087">
    <property type="entry name" value="AAA_12"/>
    <property type="match status" value="1"/>
</dbReference>
<keyword evidence="5" id="KW-0067">ATP-binding</keyword>
<evidence type="ECO:0000259" key="8">
    <source>
        <dbReference type="Pfam" id="PF13087"/>
    </source>
</evidence>
<evidence type="ECO:0000313" key="10">
    <source>
        <dbReference type="Proteomes" id="UP001185331"/>
    </source>
</evidence>
<evidence type="ECO:0000259" key="7">
    <source>
        <dbReference type="Pfam" id="PF13086"/>
    </source>
</evidence>
<dbReference type="GO" id="GO:0043139">
    <property type="term" value="F:5'-3' DNA helicase activity"/>
    <property type="evidence" value="ECO:0007669"/>
    <property type="project" value="TreeGrafter"/>
</dbReference>
<reference evidence="9" key="1">
    <citation type="submission" date="2023-07" db="EMBL/GenBank/DDBJ databases">
        <title>Sorghum-associated microbial communities from plants grown in Nebraska, USA.</title>
        <authorList>
            <person name="Schachtman D."/>
        </authorList>
    </citation>
    <scope>NUCLEOTIDE SEQUENCE</scope>
    <source>
        <strain evidence="9">BE330</strain>
    </source>
</reference>
<accession>A0AAE3XEC6</accession>
<dbReference type="RefSeq" id="WP_309853801.1">
    <property type="nucleotide sequence ID" value="NZ_JAVDQJ010000004.1"/>
</dbReference>
<dbReference type="PANTHER" id="PTHR43788">
    <property type="entry name" value="DNA2/NAM7 HELICASE FAMILY MEMBER"/>
    <property type="match status" value="1"/>
</dbReference>
<evidence type="ECO:0000313" key="9">
    <source>
        <dbReference type="EMBL" id="MDR6218942.1"/>
    </source>
</evidence>
<dbReference type="SUPFAM" id="SSF52540">
    <property type="entry name" value="P-loop containing nucleoside triphosphate hydrolases"/>
    <property type="match status" value="1"/>
</dbReference>
<keyword evidence="3" id="KW-0378">Hydrolase</keyword>
<gene>
    <name evidence="9" type="ORF">J2Y00_002539</name>
</gene>
<feature type="domain" description="DNA2/NAM7 helicase-like C-terminal" evidence="8">
    <location>
        <begin position="1164"/>
        <end position="1397"/>
    </location>
</feature>
<feature type="region of interest" description="Disordered" evidence="6">
    <location>
        <begin position="30"/>
        <end position="54"/>
    </location>
</feature>
<sequence>MPTLSKKSMSLYFKNRCDRQLLLYLHSTEERRASGMPERQPARPSSTQVGRAGHQHGFDRVEDLIRCLGESAVIHGPADHTSAQFSPIDLRAALTDARAHTVLVEADFAAPDSFLRWANLDRTLAPDQRHLHGNVRPDLIQVLPAGYATQLITLDGHAAPLPGGDPRLQLRVVDIKMSSEPATNYFGEVAYYSLLLTHALHEWNLSDRFVVLPQAAVWPGVNPHGTLVQAAEAGLTDPDVLLHALHEDFEEIDLDLFTPRIRRFLHDDVPRVLNGGLRAAPWHANAACAGCEFFGHDWSTLNSDGSETPTWAPGHCKPQAETQRHLSRVAGLTRGMAGELHRLNIHTTDQLAALRPGSELFHGSPLRAAAGRLITRAQALVQGRTLNVPGDALSVALPQNADLRIHLDFELDGSTTLTAALALRARWDAPTGNATEPRDKLTWGDFDNRSVHLVTHKTLQAEQDAFLTFLRALVGIISTVKARDEMRRTASAPGADPYRHSRYQLYLWDKSQLEHLQRLVSRHLEAITADPDLRDLTWLFPSGDLLTSSADVTRVAPVTLLAPVFEAFYAIPQPHQYTLMGVMQHYGSRPFQDTWRAPHPGYRDELSSLIPGERIHELWDAEQSETRREQRGEYFKNAVAQKLDAMVAVTRNLERDLRESGRTSNLSAPDVTVSTDTLEQVAPDSQLWYQYHRLNASLAQFESEFTYCLPAEERVAKFKAAELRRIRHYDAQQAIDTLNRLTGLNMDTRDTMVFRMSDESRAVNLRASDIGLCLSARHQPGFLLRTLGSFPTVTAAYQAHRQALKENRPTRALPFNGGDLRKPLWQVMPFSVTIKALDRASGLIAFERPPEYEQLAHLLGFSAGDDGHPVMLDRLNRDFAARKIKVTLEAIGVPKGVNFTQPVPGSRPKDGPWVEFLWRAADVAATPAVSPHLAALEAEGDVAARLNPRQLDAWRSALTRRLTVIWGPPGTGKSKTLRSILASAVRDAELSGQPRTILVTAGTYTAVDNVLLDLLPELEGTAARVARVTRAGRDSTPAIQAALSRHGTRFRNVELDRWEPSETVRRLTDELSAPQGVLIIGAPGVQVHNLAYAGKNESTQKYAVSPWFDLVVLDEASQMDTLNSTLIFTKVKSGGRVVVAGDDKQLPPIHAAEKPSGFEAQLGSIYEYLVYQGAAPVTLNVNYRSNQDVVRVAHLAGYDQTLHAHSPGMRLNLLGAAPGADAPDGWPAQLPWTPDWWTLIDPDAPVTCVVYDDPLLSGQVNDFEASAAAAVAWLLRQHLAQGPRGQRGARGETLPASTALMTERQFWQRGLGVVAPHKAMVSRVADTLTRLFPQAPEDALRASVDTVERFQGQEREVMVAVFGLGDTELISAEAEFLFDLRRFNVMASRARTKLIVFVTRPLLDFMASDKTVLEQSGLLKRFAESHCAQARPGTLAYYDASRARQERPVTIRTAR</sequence>
<evidence type="ECO:0000256" key="4">
    <source>
        <dbReference type="ARBA" id="ARBA00022806"/>
    </source>
</evidence>
<keyword evidence="2" id="KW-0547">Nucleotide-binding</keyword>
<keyword evidence="4" id="KW-0347">Helicase</keyword>
<evidence type="ECO:0000256" key="5">
    <source>
        <dbReference type="ARBA" id="ARBA00022840"/>
    </source>
</evidence>
<dbReference type="InterPro" id="IPR027417">
    <property type="entry name" value="P-loop_NTPase"/>
</dbReference>
<evidence type="ECO:0000256" key="1">
    <source>
        <dbReference type="ARBA" id="ARBA00007913"/>
    </source>
</evidence>
<dbReference type="GO" id="GO:0016787">
    <property type="term" value="F:hydrolase activity"/>
    <property type="evidence" value="ECO:0007669"/>
    <property type="project" value="UniProtKB-KW"/>
</dbReference>
<dbReference type="EMBL" id="JAVDQK010000005">
    <property type="protein sequence ID" value="MDR6218942.1"/>
    <property type="molecule type" value="Genomic_DNA"/>
</dbReference>
<comment type="similarity">
    <text evidence="1">Belongs to the DNA2/NAM7 helicase family.</text>
</comment>
<dbReference type="InterPro" id="IPR041677">
    <property type="entry name" value="DNA2/NAM7_AAA_11"/>
</dbReference>
<protein>
    <recommendedName>
        <fullName evidence="11">DNA2/NAM7 helicase-like C-terminal domain-containing protein</fullName>
    </recommendedName>
</protein>
<dbReference type="InterPro" id="IPR041679">
    <property type="entry name" value="DNA2/NAM7-like_C"/>
</dbReference>
<evidence type="ECO:0008006" key="11">
    <source>
        <dbReference type="Google" id="ProtNLM"/>
    </source>
</evidence>
<dbReference type="PANTHER" id="PTHR43788:SF8">
    <property type="entry name" value="DNA-BINDING PROTEIN SMUBP-2"/>
    <property type="match status" value="1"/>
</dbReference>
<evidence type="ECO:0000256" key="2">
    <source>
        <dbReference type="ARBA" id="ARBA00022741"/>
    </source>
</evidence>